<name>A0A0D1YND4_9EURO</name>
<dbReference type="VEuPathDB" id="FungiDB:PV08_03764"/>
<evidence type="ECO:0000256" key="1">
    <source>
        <dbReference type="SAM" id="MobiDB-lite"/>
    </source>
</evidence>
<dbReference type="PANTHER" id="PTHR35895">
    <property type="entry name" value="CHROMOSOME 16, WHOLE GENOME SHOTGUN SEQUENCE"/>
    <property type="match status" value="1"/>
</dbReference>
<keyword evidence="2" id="KW-0472">Membrane</keyword>
<dbReference type="AlphaFoldDB" id="A0A0D1YND4"/>
<keyword evidence="2" id="KW-0812">Transmembrane</keyword>
<gene>
    <name evidence="3" type="ORF">PV08_03764</name>
</gene>
<protein>
    <submittedName>
        <fullName evidence="3">Uncharacterized protein</fullName>
    </submittedName>
</protein>
<evidence type="ECO:0000256" key="2">
    <source>
        <dbReference type="SAM" id="Phobius"/>
    </source>
</evidence>
<keyword evidence="4" id="KW-1185">Reference proteome</keyword>
<keyword evidence="2" id="KW-1133">Transmembrane helix</keyword>
<dbReference type="OrthoDB" id="10039566at2759"/>
<dbReference type="EMBL" id="KN847494">
    <property type="protein sequence ID" value="KIW16576.1"/>
    <property type="molecule type" value="Genomic_DNA"/>
</dbReference>
<dbReference type="Proteomes" id="UP000053328">
    <property type="component" value="Unassembled WGS sequence"/>
</dbReference>
<dbReference type="GO" id="GO:0000329">
    <property type="term" value="C:fungal-type vacuole membrane"/>
    <property type="evidence" value="ECO:0007669"/>
    <property type="project" value="InterPro"/>
</dbReference>
<dbReference type="RefSeq" id="XP_016236792.1">
    <property type="nucleotide sequence ID" value="XM_016378115.1"/>
</dbReference>
<dbReference type="HOGENOM" id="CLU_035244_1_0_1"/>
<accession>A0A0D1YND4</accession>
<dbReference type="InterPro" id="IPR046368">
    <property type="entry name" value="Tag1"/>
</dbReference>
<reference evidence="3 4" key="1">
    <citation type="submission" date="2015-01" db="EMBL/GenBank/DDBJ databases">
        <title>The Genome Sequence of Exophiala spinifera CBS89968.</title>
        <authorList>
            <consortium name="The Broad Institute Genomics Platform"/>
            <person name="Cuomo C."/>
            <person name="de Hoog S."/>
            <person name="Gorbushina A."/>
            <person name="Stielow B."/>
            <person name="Teixiera M."/>
            <person name="Abouelleil A."/>
            <person name="Chapman S.B."/>
            <person name="Priest M."/>
            <person name="Young S.K."/>
            <person name="Wortman J."/>
            <person name="Nusbaum C."/>
            <person name="Birren B."/>
        </authorList>
    </citation>
    <scope>NUCLEOTIDE SEQUENCE [LARGE SCALE GENOMIC DNA]</scope>
    <source>
        <strain evidence="3 4">CBS 89968</strain>
    </source>
</reference>
<proteinExistence type="predicted"/>
<sequence>MTDSIAPEDPQEKPVTVEEESPVPADGRKRAKVKRHCGRFWWIYTIIFIVVVLVVVLPIVYVAYPHKAQSAINKSTLLVTSQALLNPAPDHFDLDLNSIFLSNSSLHAKLDPFLADLCLEDSEIPFAQLSIPAIEAANGTHEHVSQTVQIKNKDQFYDYARTQLASEEYTVYLKGKGGLKYGGLPKTTVKYNDKIVLKGLNGLEGFNVTDFNLIMTAHPDNYNSNGTVLIPNPSVTTYEMGNMTMDMYVGNVSIGNSTLENVVLRPGNNSIPLLALTNQTAVGLLLFTNYKSGIFPIEIVNRGVVSNGQHLPYYEQPLQAKNLTVKLNVIDVLERAGLAQALGINTTSSAR</sequence>
<evidence type="ECO:0000313" key="3">
    <source>
        <dbReference type="EMBL" id="KIW16576.1"/>
    </source>
</evidence>
<organism evidence="3 4">
    <name type="scientific">Exophiala spinifera</name>
    <dbReference type="NCBI Taxonomy" id="91928"/>
    <lineage>
        <taxon>Eukaryota</taxon>
        <taxon>Fungi</taxon>
        <taxon>Dikarya</taxon>
        <taxon>Ascomycota</taxon>
        <taxon>Pezizomycotina</taxon>
        <taxon>Eurotiomycetes</taxon>
        <taxon>Chaetothyriomycetidae</taxon>
        <taxon>Chaetothyriales</taxon>
        <taxon>Herpotrichiellaceae</taxon>
        <taxon>Exophiala</taxon>
    </lineage>
</organism>
<evidence type="ECO:0000313" key="4">
    <source>
        <dbReference type="Proteomes" id="UP000053328"/>
    </source>
</evidence>
<feature type="transmembrane region" description="Helical" evidence="2">
    <location>
        <begin position="40"/>
        <end position="64"/>
    </location>
</feature>
<dbReference type="PANTHER" id="PTHR35895:SF1">
    <property type="entry name" value="LIPID-BINDING SERUM GLYCOPROTEIN C-TERMINAL DOMAIN-CONTAINING PROTEIN"/>
    <property type="match status" value="1"/>
</dbReference>
<dbReference type="GeneID" id="27330847"/>
<dbReference type="Pfam" id="PF12505">
    <property type="entry name" value="DUF3712"/>
    <property type="match status" value="1"/>
</dbReference>
<dbReference type="STRING" id="91928.A0A0D1YND4"/>
<dbReference type="InterPro" id="IPR022185">
    <property type="entry name" value="DUF3712"/>
</dbReference>
<feature type="region of interest" description="Disordered" evidence="1">
    <location>
        <begin position="1"/>
        <end position="28"/>
    </location>
</feature>